<comment type="caution">
    <text evidence="1">The sequence shown here is derived from an EMBL/GenBank/DDBJ whole genome shotgun (WGS) entry which is preliminary data.</text>
</comment>
<gene>
    <name evidence="1" type="ORF">ABT39_MTgene3149</name>
</gene>
<protein>
    <submittedName>
        <fullName evidence="1">Uncharacterized protein</fullName>
    </submittedName>
</protein>
<organism evidence="1">
    <name type="scientific">Picea glauca</name>
    <name type="common">White spruce</name>
    <name type="synonym">Pinus glauca</name>
    <dbReference type="NCBI Taxonomy" id="3330"/>
    <lineage>
        <taxon>Eukaryota</taxon>
        <taxon>Viridiplantae</taxon>
        <taxon>Streptophyta</taxon>
        <taxon>Embryophyta</taxon>
        <taxon>Tracheophyta</taxon>
        <taxon>Spermatophyta</taxon>
        <taxon>Pinopsida</taxon>
        <taxon>Pinidae</taxon>
        <taxon>Conifers I</taxon>
        <taxon>Pinales</taxon>
        <taxon>Pinaceae</taxon>
        <taxon>Picea</taxon>
    </lineage>
</organism>
<evidence type="ECO:0000313" key="1">
    <source>
        <dbReference type="EMBL" id="KUM49921.1"/>
    </source>
</evidence>
<accession>A0A101M2N4</accession>
<name>A0A101M2N4_PICGL</name>
<proteinExistence type="predicted"/>
<sequence length="118" mass="13402">MSRPGPCCRTQSFLPSQIIDSPTRFIPVPKVSICVNGKQENLNSGKKRAQKWKDSCSRSVVILTASRAQSLSWRSSCYIRSKRVERIYIICWARMGTPCINSERLNEKQQIAKGRLGK</sequence>
<geneLocation type="mitochondrion" evidence="1"/>
<dbReference type="EMBL" id="LKAM01000002">
    <property type="protein sequence ID" value="KUM49921.1"/>
    <property type="molecule type" value="Genomic_DNA"/>
</dbReference>
<keyword evidence="1" id="KW-0496">Mitochondrion</keyword>
<dbReference type="AlphaFoldDB" id="A0A101M2N4"/>
<reference evidence="1" key="1">
    <citation type="journal article" date="2015" name="Genome Biol. Evol.">
        <title>Organellar Genomes of White Spruce (Picea glauca): Assembly and Annotation.</title>
        <authorList>
            <person name="Jackman S.D."/>
            <person name="Warren R.L."/>
            <person name="Gibb E.A."/>
            <person name="Vandervalk B.P."/>
            <person name="Mohamadi H."/>
            <person name="Chu J."/>
            <person name="Raymond A."/>
            <person name="Pleasance S."/>
            <person name="Coope R."/>
            <person name="Wildung M.R."/>
            <person name="Ritland C.E."/>
            <person name="Bousquet J."/>
            <person name="Jones S.J."/>
            <person name="Bohlmann J."/>
            <person name="Birol I."/>
        </authorList>
    </citation>
    <scope>NUCLEOTIDE SEQUENCE [LARGE SCALE GENOMIC DNA]</scope>
    <source>
        <tissue evidence="1">Flushing bud</tissue>
    </source>
</reference>